<name>A0ABM5N718_EMTOG</name>
<reference evidence="1 2" key="1">
    <citation type="submission" date="2011-07" db="EMBL/GenBank/DDBJ databases">
        <title>The complete genome of chromosome of Emticicia oligotrophica DSM 17448.</title>
        <authorList>
            <consortium name="US DOE Joint Genome Institute (JGI-PGF)"/>
            <person name="Lucas S."/>
            <person name="Han J."/>
            <person name="Lapidus A."/>
            <person name="Bruce D."/>
            <person name="Goodwin L."/>
            <person name="Pitluck S."/>
            <person name="Peters L."/>
            <person name="Kyrpides N."/>
            <person name="Mavromatis K."/>
            <person name="Ivanova N."/>
            <person name="Ovchinnikova G."/>
            <person name="Teshima H."/>
            <person name="Detter J.C."/>
            <person name="Tapia R."/>
            <person name="Han C."/>
            <person name="Land M."/>
            <person name="Hauser L."/>
            <person name="Markowitz V."/>
            <person name="Cheng J.-F."/>
            <person name="Hugenholtz P."/>
            <person name="Woyke T."/>
            <person name="Wu D."/>
            <person name="Tindall B."/>
            <person name="Pomrenke H."/>
            <person name="Brambilla E."/>
            <person name="Klenk H.-P."/>
            <person name="Eisen J.A."/>
        </authorList>
    </citation>
    <scope>NUCLEOTIDE SEQUENCE [LARGE SCALE GENOMIC DNA]</scope>
    <source>
        <strain evidence="1 2">DSM 17448</strain>
    </source>
</reference>
<proteinExistence type="predicted"/>
<sequence>MLLAALALAIGGIMMTKVRETEELYAPKGYLVNLQSRPRNVYYY</sequence>
<protein>
    <submittedName>
        <fullName evidence="1">Uncharacterized protein</fullName>
    </submittedName>
</protein>
<evidence type="ECO:0000313" key="1">
    <source>
        <dbReference type="EMBL" id="AFK05346.1"/>
    </source>
</evidence>
<keyword evidence="2" id="KW-1185">Reference proteome</keyword>
<dbReference type="EMBL" id="CP002961">
    <property type="protein sequence ID" value="AFK05346.1"/>
    <property type="molecule type" value="Genomic_DNA"/>
</dbReference>
<dbReference type="Proteomes" id="UP000002875">
    <property type="component" value="Chromosome"/>
</dbReference>
<organism evidence="1 2">
    <name type="scientific">Emticicia oligotrophica (strain DSM 17448 / CIP 109782 / MTCC 6937 / GPTSA100-15)</name>
    <dbReference type="NCBI Taxonomy" id="929562"/>
    <lineage>
        <taxon>Bacteria</taxon>
        <taxon>Pseudomonadati</taxon>
        <taxon>Bacteroidota</taxon>
        <taxon>Cytophagia</taxon>
        <taxon>Cytophagales</taxon>
        <taxon>Leadbetterellaceae</taxon>
        <taxon>Emticicia</taxon>
    </lineage>
</organism>
<accession>A0ABM5N718</accession>
<evidence type="ECO:0000313" key="2">
    <source>
        <dbReference type="Proteomes" id="UP000002875"/>
    </source>
</evidence>
<dbReference type="RefSeq" id="WP_015031034.1">
    <property type="nucleotide sequence ID" value="NC_018748.1"/>
</dbReference>
<gene>
    <name evidence="1" type="ordered locus">Emtol_4222</name>
</gene>